<dbReference type="AlphaFoldDB" id="A0AA86NK90"/>
<keyword evidence="3" id="KW-1185">Reference proteome</keyword>
<gene>
    <name evidence="2" type="ORF">HINF_LOCUS46240</name>
    <name evidence="1" type="ORF">HINF_LOCUS8411</name>
</gene>
<evidence type="ECO:0000313" key="3">
    <source>
        <dbReference type="Proteomes" id="UP001642409"/>
    </source>
</evidence>
<name>A0AA86NK90_9EUKA</name>
<evidence type="ECO:0000313" key="1">
    <source>
        <dbReference type="EMBL" id="CAI9920766.1"/>
    </source>
</evidence>
<accession>A0AA86NK90</accession>
<proteinExistence type="predicted"/>
<evidence type="ECO:0000313" key="2">
    <source>
        <dbReference type="EMBL" id="CAL6054807.1"/>
    </source>
</evidence>
<comment type="caution">
    <text evidence="1">The sequence shown here is derived from an EMBL/GenBank/DDBJ whole genome shotgun (WGS) entry which is preliminary data.</text>
</comment>
<dbReference type="EMBL" id="CAXDID020000204">
    <property type="protein sequence ID" value="CAL6054807.1"/>
    <property type="molecule type" value="Genomic_DNA"/>
</dbReference>
<protein>
    <submittedName>
        <fullName evidence="2">Hypothetical_protein</fullName>
    </submittedName>
</protein>
<sequence>MRSFRKDTSRRIIKRCLQQFQFPLENVCTNHRARKVNQLVCHWRIRATYATPASNTGTEGSADPESKAIVKHWLPARIGASCKSRQALKSRYRRHDVGQQ</sequence>
<reference evidence="1" key="1">
    <citation type="submission" date="2023-06" db="EMBL/GenBank/DDBJ databases">
        <authorList>
            <person name="Kurt Z."/>
        </authorList>
    </citation>
    <scope>NUCLEOTIDE SEQUENCE</scope>
</reference>
<reference evidence="2 3" key="2">
    <citation type="submission" date="2024-07" db="EMBL/GenBank/DDBJ databases">
        <authorList>
            <person name="Akdeniz Z."/>
        </authorList>
    </citation>
    <scope>NUCLEOTIDE SEQUENCE [LARGE SCALE GENOMIC DNA]</scope>
</reference>
<organism evidence="1">
    <name type="scientific">Hexamita inflata</name>
    <dbReference type="NCBI Taxonomy" id="28002"/>
    <lineage>
        <taxon>Eukaryota</taxon>
        <taxon>Metamonada</taxon>
        <taxon>Diplomonadida</taxon>
        <taxon>Hexamitidae</taxon>
        <taxon>Hexamitinae</taxon>
        <taxon>Hexamita</taxon>
    </lineage>
</organism>
<dbReference type="Proteomes" id="UP001642409">
    <property type="component" value="Unassembled WGS sequence"/>
</dbReference>
<dbReference type="EMBL" id="CATOUU010000204">
    <property type="protein sequence ID" value="CAI9920766.1"/>
    <property type="molecule type" value="Genomic_DNA"/>
</dbReference>